<dbReference type="EnsemblMetazoa" id="PPA27293.1">
    <property type="protein sequence ID" value="PPA27293.1"/>
    <property type="gene ID" value="WBGene00116847"/>
</dbReference>
<keyword evidence="2" id="KW-1185">Reference proteome</keyword>
<evidence type="ECO:0000313" key="1">
    <source>
        <dbReference type="EnsemblMetazoa" id="PPA27293.1"/>
    </source>
</evidence>
<proteinExistence type="predicted"/>
<gene>
    <name evidence="1" type="primary">WBGene00116847</name>
</gene>
<accession>A0A8R1YJ43</accession>
<reference evidence="2" key="1">
    <citation type="journal article" date="2008" name="Nat. Genet.">
        <title>The Pristionchus pacificus genome provides a unique perspective on nematode lifestyle and parasitism.</title>
        <authorList>
            <person name="Dieterich C."/>
            <person name="Clifton S.W."/>
            <person name="Schuster L.N."/>
            <person name="Chinwalla A."/>
            <person name="Delehaunty K."/>
            <person name="Dinkelacker I."/>
            <person name="Fulton L."/>
            <person name="Fulton R."/>
            <person name="Godfrey J."/>
            <person name="Minx P."/>
            <person name="Mitreva M."/>
            <person name="Roeseler W."/>
            <person name="Tian H."/>
            <person name="Witte H."/>
            <person name="Yang S.P."/>
            <person name="Wilson R.K."/>
            <person name="Sommer R.J."/>
        </authorList>
    </citation>
    <scope>NUCLEOTIDE SEQUENCE [LARGE SCALE GENOMIC DNA]</scope>
    <source>
        <strain evidence="2">PS312</strain>
    </source>
</reference>
<evidence type="ECO:0000313" key="2">
    <source>
        <dbReference type="Proteomes" id="UP000005239"/>
    </source>
</evidence>
<sequence>QQHTCHSEVAQAASTLKPPVIALCLDKISVSINCHHRVLRSFPVAIDGQTGIANDVIGERKRLEHGMLTEVGLLSKMTSSIDIFQVFSVLARMLRRVSLISSLVTARQQATQKGWIGGLSEPPSDRLLLPSLDRSWGYGSRRYCIYVERPPSPDCPKGHLYRRSPSCAQWEGQRVVRGPPARLPLHRLGHCPSLRVRLPTIRHVVSGMDGLTSNSASPGIEMRLHTLLHLGLRSAQVCSPSLFVPLLSSIRFITRGPVSILPSPE</sequence>
<reference evidence="1" key="2">
    <citation type="submission" date="2022-06" db="UniProtKB">
        <authorList>
            <consortium name="EnsemblMetazoa"/>
        </authorList>
    </citation>
    <scope>IDENTIFICATION</scope>
    <source>
        <strain evidence="1">PS312</strain>
    </source>
</reference>
<dbReference type="Proteomes" id="UP000005239">
    <property type="component" value="Unassembled WGS sequence"/>
</dbReference>
<protein>
    <submittedName>
        <fullName evidence="1">Uncharacterized protein</fullName>
    </submittedName>
</protein>
<dbReference type="AlphaFoldDB" id="A0A2A6BVE1"/>
<organism evidence="1 2">
    <name type="scientific">Pristionchus pacificus</name>
    <name type="common">Parasitic nematode worm</name>
    <dbReference type="NCBI Taxonomy" id="54126"/>
    <lineage>
        <taxon>Eukaryota</taxon>
        <taxon>Metazoa</taxon>
        <taxon>Ecdysozoa</taxon>
        <taxon>Nematoda</taxon>
        <taxon>Chromadorea</taxon>
        <taxon>Rhabditida</taxon>
        <taxon>Rhabditina</taxon>
        <taxon>Diplogasteromorpha</taxon>
        <taxon>Diplogasteroidea</taxon>
        <taxon>Neodiplogasteridae</taxon>
        <taxon>Pristionchus</taxon>
    </lineage>
</organism>
<accession>A0A2A6BVE1</accession>
<name>A0A2A6BVE1_PRIPA</name>